<dbReference type="AlphaFoldDB" id="A0A137NPV6"/>
<keyword evidence="2 4" id="KW-0378">Hydrolase</keyword>
<gene>
    <name evidence="4" type="ORF">CONCODRAFT_45011</name>
</gene>
<dbReference type="SUPFAM" id="SSF53474">
    <property type="entry name" value="alpha/beta-Hydrolases"/>
    <property type="match status" value="1"/>
</dbReference>
<keyword evidence="5" id="KW-1185">Reference proteome</keyword>
<dbReference type="Gene3D" id="3.40.50.1820">
    <property type="entry name" value="alpha/beta hydrolase"/>
    <property type="match status" value="1"/>
</dbReference>
<dbReference type="OMA" id="NAERAVW"/>
<reference evidence="4 5" key="1">
    <citation type="journal article" date="2015" name="Genome Biol. Evol.">
        <title>Phylogenomic analyses indicate that early fungi evolved digesting cell walls of algal ancestors of land plants.</title>
        <authorList>
            <person name="Chang Y."/>
            <person name="Wang S."/>
            <person name="Sekimoto S."/>
            <person name="Aerts A.L."/>
            <person name="Choi C."/>
            <person name="Clum A."/>
            <person name="LaButti K.M."/>
            <person name="Lindquist E.A."/>
            <person name="Yee Ngan C."/>
            <person name="Ohm R.A."/>
            <person name="Salamov A.A."/>
            <person name="Grigoriev I.V."/>
            <person name="Spatafora J.W."/>
            <person name="Berbee M.L."/>
        </authorList>
    </citation>
    <scope>NUCLEOTIDE SEQUENCE [LARGE SCALE GENOMIC DNA]</scope>
    <source>
        <strain evidence="4 5">NRRL 28638</strain>
    </source>
</reference>
<dbReference type="Proteomes" id="UP000070444">
    <property type="component" value="Unassembled WGS sequence"/>
</dbReference>
<evidence type="ECO:0000256" key="2">
    <source>
        <dbReference type="ARBA" id="ARBA00022645"/>
    </source>
</evidence>
<name>A0A137NPV6_CONC2</name>
<evidence type="ECO:0000313" key="5">
    <source>
        <dbReference type="Proteomes" id="UP000070444"/>
    </source>
</evidence>
<dbReference type="InterPro" id="IPR029058">
    <property type="entry name" value="AB_hydrolase_fold"/>
</dbReference>
<keyword evidence="2 4" id="KW-0645">Protease</keyword>
<dbReference type="EMBL" id="KQ965180">
    <property type="protein sequence ID" value="KXN64782.1"/>
    <property type="molecule type" value="Genomic_DNA"/>
</dbReference>
<evidence type="ECO:0000313" key="4">
    <source>
        <dbReference type="EMBL" id="KXN64782.1"/>
    </source>
</evidence>
<dbReference type="InterPro" id="IPR001563">
    <property type="entry name" value="Peptidase_S10"/>
</dbReference>
<dbReference type="OrthoDB" id="443318at2759"/>
<dbReference type="Pfam" id="PF00450">
    <property type="entry name" value="Peptidase_S10"/>
    <property type="match status" value="1"/>
</dbReference>
<dbReference type="GO" id="GO:0004185">
    <property type="term" value="F:serine-type carboxypeptidase activity"/>
    <property type="evidence" value="ECO:0007669"/>
    <property type="project" value="InterPro"/>
</dbReference>
<dbReference type="STRING" id="796925.A0A137NPV6"/>
<protein>
    <submittedName>
        <fullName evidence="4">Peptidase S10, serine carboxypeptidase</fullName>
    </submittedName>
</protein>
<sequence>PDIKKALGANVETYKSCNMQINLSFNLAGDWMLPFQEYVAELLEDGVRALVYAGDADFICNWIGNKAWTKALKWKGKDGFNKAKDTVWRPFFTGGAAGEARRYENFTFLRVYKAGHMVPYDQPENSLDMIVRWVNEIPF</sequence>
<dbReference type="GO" id="GO:0006508">
    <property type="term" value="P:proteolysis"/>
    <property type="evidence" value="ECO:0007669"/>
    <property type="project" value="InterPro"/>
</dbReference>
<comment type="similarity">
    <text evidence="1">Belongs to the peptidase S10 family.</text>
</comment>
<evidence type="ECO:0000256" key="3">
    <source>
        <dbReference type="ARBA" id="ARBA00023180"/>
    </source>
</evidence>
<feature type="non-terminal residue" evidence="4">
    <location>
        <position position="1"/>
    </location>
</feature>
<accession>A0A137NPV6</accession>
<evidence type="ECO:0000256" key="1">
    <source>
        <dbReference type="ARBA" id="ARBA00009431"/>
    </source>
</evidence>
<keyword evidence="3" id="KW-0325">Glycoprotein</keyword>
<organism evidence="4 5">
    <name type="scientific">Conidiobolus coronatus (strain ATCC 28846 / CBS 209.66 / NRRL 28638)</name>
    <name type="common">Delacroixia coronata</name>
    <dbReference type="NCBI Taxonomy" id="796925"/>
    <lineage>
        <taxon>Eukaryota</taxon>
        <taxon>Fungi</taxon>
        <taxon>Fungi incertae sedis</taxon>
        <taxon>Zoopagomycota</taxon>
        <taxon>Entomophthoromycotina</taxon>
        <taxon>Entomophthoromycetes</taxon>
        <taxon>Entomophthorales</taxon>
        <taxon>Ancylistaceae</taxon>
        <taxon>Conidiobolus</taxon>
    </lineage>
</organism>
<keyword evidence="2 4" id="KW-0121">Carboxypeptidase</keyword>
<proteinExistence type="inferred from homology"/>